<dbReference type="RefSeq" id="YP_009107232.1">
    <property type="nucleotide sequence ID" value="NC_025569.1"/>
</dbReference>
<dbReference type="PANTHER" id="PTHR42829">
    <property type="entry name" value="NADH-UBIQUINONE OXIDOREDUCTASE CHAIN 5"/>
    <property type="match status" value="1"/>
</dbReference>
<evidence type="ECO:0000256" key="12">
    <source>
        <dbReference type="ARBA" id="ARBA00023027"/>
    </source>
</evidence>
<keyword evidence="15 17" id="KW-0472">Membrane</keyword>
<comment type="function">
    <text evidence="1">Core subunit of the mitochondrial membrane respiratory chain NADH dehydrogenase (Complex I) that is believed to belong to the minimal assembly required for catalysis. Complex I functions in the transfer of electrons from NADH to the respiratory chain. The immediate electron acceptor for the enzyme is believed to be ubiquinone.</text>
</comment>
<dbReference type="PRINTS" id="PR01434">
    <property type="entry name" value="NADHDHGNASE5"/>
</dbReference>
<evidence type="ECO:0000256" key="14">
    <source>
        <dbReference type="ARBA" id="ARBA00023128"/>
    </source>
</evidence>
<dbReference type="InterPro" id="IPR001516">
    <property type="entry name" value="Proton_antipo_N"/>
</dbReference>
<evidence type="ECO:0000256" key="15">
    <source>
        <dbReference type="ARBA" id="ARBA00023136"/>
    </source>
</evidence>
<feature type="transmembrane region" description="Helical" evidence="17">
    <location>
        <begin position="425"/>
        <end position="445"/>
    </location>
</feature>
<feature type="transmembrane region" description="Helical" evidence="17">
    <location>
        <begin position="495"/>
        <end position="515"/>
    </location>
</feature>
<evidence type="ECO:0000313" key="21">
    <source>
        <dbReference type="EMBL" id="AIT99551.1"/>
    </source>
</evidence>
<feature type="domain" description="NADH-Ubiquinone oxidoreductase (complex I) chain 5 N-terminal" evidence="19">
    <location>
        <begin position="42"/>
        <end position="90"/>
    </location>
</feature>
<evidence type="ECO:0000259" key="20">
    <source>
        <dbReference type="Pfam" id="PF06455"/>
    </source>
</evidence>
<feature type="transmembrane region" description="Helical" evidence="17">
    <location>
        <begin position="49"/>
        <end position="75"/>
    </location>
</feature>
<dbReference type="InterPro" id="IPR001750">
    <property type="entry name" value="ND/Mrp_TM"/>
</dbReference>
<keyword evidence="6" id="KW-0679">Respiratory chain</keyword>
<feature type="transmembrane region" description="Helical" evidence="17">
    <location>
        <begin position="337"/>
        <end position="362"/>
    </location>
</feature>
<feature type="transmembrane region" description="Helical" evidence="17">
    <location>
        <begin position="535"/>
        <end position="552"/>
    </location>
</feature>
<evidence type="ECO:0000256" key="16">
    <source>
        <dbReference type="ARBA" id="ARBA00049551"/>
    </source>
</evidence>
<name>A0A0U1XH68_9NEOP</name>
<organism evidence="21">
    <name type="scientific">Tyspanodes hypsalis</name>
    <dbReference type="NCBI Taxonomy" id="1562696"/>
    <lineage>
        <taxon>Eukaryota</taxon>
        <taxon>Metazoa</taxon>
        <taxon>Ecdysozoa</taxon>
        <taxon>Arthropoda</taxon>
        <taxon>Hexapoda</taxon>
        <taxon>Insecta</taxon>
        <taxon>Pterygota</taxon>
        <taxon>Neoptera</taxon>
        <taxon>Endopterygota</taxon>
        <taxon>Lepidoptera</taxon>
        <taxon>Glossata</taxon>
        <taxon>Ditrysia</taxon>
        <taxon>Pyraloidea</taxon>
        <taxon>Crambidae</taxon>
        <taxon>Spilomelinae</taxon>
        <taxon>Tyspanodes</taxon>
    </lineage>
</organism>
<comment type="subcellular location">
    <subcellularLocation>
        <location evidence="2">Mitochondrion inner membrane</location>
        <topology evidence="2">Multi-pass membrane protein</topology>
    </subcellularLocation>
</comment>
<feature type="transmembrane region" description="Helical" evidence="17">
    <location>
        <begin position="178"/>
        <end position="195"/>
    </location>
</feature>
<keyword evidence="10" id="KW-0249">Electron transport</keyword>
<feature type="transmembrane region" description="Helical" evidence="17">
    <location>
        <begin position="460"/>
        <end position="483"/>
    </location>
</feature>
<feature type="transmembrane region" description="Helical" evidence="17">
    <location>
        <begin position="7"/>
        <end position="29"/>
    </location>
</feature>
<dbReference type="PANTHER" id="PTHR42829:SF2">
    <property type="entry name" value="NADH-UBIQUINONE OXIDOREDUCTASE CHAIN 5"/>
    <property type="match status" value="1"/>
</dbReference>
<dbReference type="AlphaFoldDB" id="A0A0U1XH68"/>
<keyword evidence="12 17" id="KW-0520">NAD</keyword>
<evidence type="ECO:0000256" key="3">
    <source>
        <dbReference type="ARBA" id="ARBA00012944"/>
    </source>
</evidence>
<comment type="function">
    <text evidence="17">Core subunit of the mitochondrial membrane respiratory chain NADH dehydrogenase (Complex I) which catalyzes electron transfer from NADH through the respiratory chain, using ubiquinone as an electron acceptor. Essential for the catalytic activity and assembly of complex I.</text>
</comment>
<keyword evidence="14 17" id="KW-0496">Mitochondrion</keyword>
<comment type="catalytic activity">
    <reaction evidence="16 17">
        <text>a ubiquinone + NADH + 5 H(+)(in) = a ubiquinol + NAD(+) + 4 H(+)(out)</text>
        <dbReference type="Rhea" id="RHEA:29091"/>
        <dbReference type="Rhea" id="RHEA-COMP:9565"/>
        <dbReference type="Rhea" id="RHEA-COMP:9566"/>
        <dbReference type="ChEBI" id="CHEBI:15378"/>
        <dbReference type="ChEBI" id="CHEBI:16389"/>
        <dbReference type="ChEBI" id="CHEBI:17976"/>
        <dbReference type="ChEBI" id="CHEBI:57540"/>
        <dbReference type="ChEBI" id="CHEBI:57945"/>
        <dbReference type="EC" id="7.1.1.2"/>
    </reaction>
</comment>
<dbReference type="EMBL" id="KM453724">
    <property type="protein sequence ID" value="AIT99551.1"/>
    <property type="molecule type" value="Genomic_DNA"/>
</dbReference>
<dbReference type="InterPro" id="IPR010934">
    <property type="entry name" value="NADH_DH_su5_C"/>
</dbReference>
<evidence type="ECO:0000256" key="8">
    <source>
        <dbReference type="ARBA" id="ARBA00022792"/>
    </source>
</evidence>
<evidence type="ECO:0000256" key="1">
    <source>
        <dbReference type="ARBA" id="ARBA00003257"/>
    </source>
</evidence>
<dbReference type="GO" id="GO:0005743">
    <property type="term" value="C:mitochondrial inner membrane"/>
    <property type="evidence" value="ECO:0007669"/>
    <property type="project" value="UniProtKB-SubCell"/>
</dbReference>
<evidence type="ECO:0000256" key="7">
    <source>
        <dbReference type="ARBA" id="ARBA00022692"/>
    </source>
</evidence>
<keyword evidence="7 17" id="KW-0812">Transmembrane</keyword>
<evidence type="ECO:0000256" key="6">
    <source>
        <dbReference type="ARBA" id="ARBA00022660"/>
    </source>
</evidence>
<evidence type="ECO:0000256" key="17">
    <source>
        <dbReference type="RuleBase" id="RU003404"/>
    </source>
</evidence>
<evidence type="ECO:0000256" key="5">
    <source>
        <dbReference type="ARBA" id="ARBA00022448"/>
    </source>
</evidence>
<protein>
    <recommendedName>
        <fullName evidence="4 17">NADH-ubiquinone oxidoreductase chain 5</fullName>
        <ecNumber evidence="3 17">7.1.1.2</ecNumber>
    </recommendedName>
</protein>
<evidence type="ECO:0000259" key="18">
    <source>
        <dbReference type="Pfam" id="PF00361"/>
    </source>
</evidence>
<gene>
    <name evidence="21" type="primary">ND5</name>
</gene>
<evidence type="ECO:0000256" key="13">
    <source>
        <dbReference type="ARBA" id="ARBA00023075"/>
    </source>
</evidence>
<feature type="transmembrane region" description="Helical" evidence="17">
    <location>
        <begin position="382"/>
        <end position="404"/>
    </location>
</feature>
<reference evidence="21" key="1">
    <citation type="journal article" date="2014" name="Mitochondrial DNA">
        <title>The complete mitochondrial genome of Tyspanodes hypsalis (Lepidoptera: Crambidae).</title>
        <authorList>
            <person name="Wang J."/>
            <person name="Li P."/>
            <person name="You P."/>
        </authorList>
    </citation>
    <scope>NUCLEOTIDE SEQUENCE</scope>
</reference>
<accession>A0A0U1XH68</accession>
<keyword evidence="11 17" id="KW-1133">Transmembrane helix</keyword>
<dbReference type="Pfam" id="PF00662">
    <property type="entry name" value="Proton_antipo_N"/>
    <property type="match status" value="1"/>
</dbReference>
<dbReference type="GeneID" id="22161843"/>
<feature type="transmembrane region" description="Helical" evidence="17">
    <location>
        <begin position="244"/>
        <end position="266"/>
    </location>
</feature>
<evidence type="ECO:0000256" key="10">
    <source>
        <dbReference type="ARBA" id="ARBA00022982"/>
    </source>
</evidence>
<geneLocation type="mitochondrion" evidence="21"/>
<feature type="transmembrane region" description="Helical" evidence="17">
    <location>
        <begin position="152"/>
        <end position="172"/>
    </location>
</feature>
<sequence length="579" mass="67542">MFKNSICFISFFFLFMMSMLNFFLMIYFIMNNLVIFLEWELISFSSMSIVMSILLDWMSLLFMMFVLLISSVVIFYSKSYMKSELNLNRFIILVLLFVFSMILLIISPNIISILLGWDGLGLVSYCLVIYYQNIKSYNAGMLTALSNRIGDVFILMVISWMMNYGSWNYLFYLNFMKNDYFMIMIGSMIIMASMTKSAQIPFSSWLPAAMAAPTPVSALVHSSTLVTAGVYLLIRFNFLLIDTLFLKFLMLLSGLTMFMAGISANYEFDLKKIIALSTLSQLGLMMSILSMGMPKLAFFHLLTHAMFKALLFMCAGVIIHMMMNIQDIRFMGGIANFIPLTALCMNISNMALCGIPFLAGFYSKDLILEVVSLSNLNLFIFLLYYISTGLTVFYSFRLMMYLMINDFNLLCIYNLYDEDFTMLKSMFILLFMSIVSGSLLMWMIFPYPYMIYLPFNMKMMVIYVSILGLIMGYLISSMNIYSLNKFLKMYQISNFLCLMWFMPSLSTYGLNYYFLNFGQFLLKNIDMGWSEMYSGQGMFLIFKKYTIFYNLFQMNNYKIYLFSFIMYMLIFYTLMMVML</sequence>
<dbReference type="GO" id="GO:0008137">
    <property type="term" value="F:NADH dehydrogenase (ubiquinone) activity"/>
    <property type="evidence" value="ECO:0007669"/>
    <property type="project" value="UniProtKB-EC"/>
</dbReference>
<dbReference type="GO" id="GO:0015990">
    <property type="term" value="P:electron transport coupled proton transport"/>
    <property type="evidence" value="ECO:0007669"/>
    <property type="project" value="TreeGrafter"/>
</dbReference>
<dbReference type="GO" id="GO:0003954">
    <property type="term" value="F:NADH dehydrogenase activity"/>
    <property type="evidence" value="ECO:0007669"/>
    <property type="project" value="TreeGrafter"/>
</dbReference>
<dbReference type="CTD" id="4540"/>
<evidence type="ECO:0000256" key="9">
    <source>
        <dbReference type="ARBA" id="ARBA00022967"/>
    </source>
</evidence>
<feature type="domain" description="NADH:quinone oxidoreductase/Mrp antiporter transmembrane" evidence="18">
    <location>
        <begin position="107"/>
        <end position="387"/>
    </location>
</feature>
<dbReference type="Pfam" id="PF06455">
    <property type="entry name" value="NADH5_C"/>
    <property type="match status" value="1"/>
</dbReference>
<evidence type="ECO:0000259" key="19">
    <source>
        <dbReference type="Pfam" id="PF00662"/>
    </source>
</evidence>
<dbReference type="EC" id="7.1.1.2" evidence="3 17"/>
<keyword evidence="9" id="KW-1278">Translocase</keyword>
<feature type="transmembrane region" description="Helical" evidence="17">
    <location>
        <begin position="216"/>
        <end position="238"/>
    </location>
</feature>
<proteinExistence type="inferred from homology"/>
<dbReference type="Pfam" id="PF00361">
    <property type="entry name" value="Proton_antipo_M"/>
    <property type="match status" value="1"/>
</dbReference>
<comment type="similarity">
    <text evidence="17">Belongs to the complex I subunit 5 family.</text>
</comment>
<dbReference type="InterPro" id="IPR003945">
    <property type="entry name" value="NU5C-like"/>
</dbReference>
<feature type="transmembrane region" description="Helical" evidence="17">
    <location>
        <begin position="87"/>
        <end position="106"/>
    </location>
</feature>
<feature type="transmembrane region" description="Helical" evidence="17">
    <location>
        <begin position="559"/>
        <end position="578"/>
    </location>
</feature>
<evidence type="ECO:0000256" key="11">
    <source>
        <dbReference type="ARBA" id="ARBA00022989"/>
    </source>
</evidence>
<evidence type="ECO:0000256" key="2">
    <source>
        <dbReference type="ARBA" id="ARBA00004448"/>
    </source>
</evidence>
<keyword evidence="8" id="KW-0999">Mitochondrion inner membrane</keyword>
<dbReference type="GO" id="GO:0042773">
    <property type="term" value="P:ATP synthesis coupled electron transport"/>
    <property type="evidence" value="ECO:0007669"/>
    <property type="project" value="InterPro"/>
</dbReference>
<feature type="transmembrane region" description="Helical" evidence="17">
    <location>
        <begin position="305"/>
        <end position="325"/>
    </location>
</feature>
<feature type="domain" description="NADH dehydrogenase subunit 5 C-terminal" evidence="20">
    <location>
        <begin position="394"/>
        <end position="575"/>
    </location>
</feature>
<evidence type="ECO:0000256" key="4">
    <source>
        <dbReference type="ARBA" id="ARBA00021096"/>
    </source>
</evidence>
<keyword evidence="5 17" id="KW-0813">Transport</keyword>
<keyword evidence="13 17" id="KW-0830">Ubiquinone</keyword>